<protein>
    <submittedName>
        <fullName evidence="1">Uncharacterized protein</fullName>
    </submittedName>
</protein>
<sequence>MSLTGHLRVCCIAANYSTMIYCTMSPPGDISIVFRFICDELGLRSLPVWPLPTDYRAYATSDCICSFGNSLSPTHSSVILDELSL</sequence>
<evidence type="ECO:0000313" key="2">
    <source>
        <dbReference type="Proteomes" id="UP000287651"/>
    </source>
</evidence>
<dbReference type="Proteomes" id="UP000287651">
    <property type="component" value="Unassembled WGS sequence"/>
</dbReference>
<proteinExistence type="predicted"/>
<name>A0A426Z614_ENSVE</name>
<dbReference type="EMBL" id="AMZH03008215">
    <property type="protein sequence ID" value="RRT59430.1"/>
    <property type="molecule type" value="Genomic_DNA"/>
</dbReference>
<accession>A0A426Z614</accession>
<gene>
    <name evidence="1" type="ORF">B296_00020194</name>
</gene>
<organism evidence="1 2">
    <name type="scientific">Ensete ventricosum</name>
    <name type="common">Abyssinian banana</name>
    <name type="synonym">Musa ensete</name>
    <dbReference type="NCBI Taxonomy" id="4639"/>
    <lineage>
        <taxon>Eukaryota</taxon>
        <taxon>Viridiplantae</taxon>
        <taxon>Streptophyta</taxon>
        <taxon>Embryophyta</taxon>
        <taxon>Tracheophyta</taxon>
        <taxon>Spermatophyta</taxon>
        <taxon>Magnoliopsida</taxon>
        <taxon>Liliopsida</taxon>
        <taxon>Zingiberales</taxon>
        <taxon>Musaceae</taxon>
        <taxon>Ensete</taxon>
    </lineage>
</organism>
<dbReference type="AlphaFoldDB" id="A0A426Z614"/>
<comment type="caution">
    <text evidence="1">The sequence shown here is derived from an EMBL/GenBank/DDBJ whole genome shotgun (WGS) entry which is preliminary data.</text>
</comment>
<reference evidence="1 2" key="1">
    <citation type="journal article" date="2014" name="Agronomy (Basel)">
        <title>A Draft Genome Sequence for Ensete ventricosum, the Drought-Tolerant Tree Against Hunger.</title>
        <authorList>
            <person name="Harrison J."/>
            <person name="Moore K.A."/>
            <person name="Paszkiewicz K."/>
            <person name="Jones T."/>
            <person name="Grant M."/>
            <person name="Ambacheew D."/>
            <person name="Muzemil S."/>
            <person name="Studholme D.J."/>
        </authorList>
    </citation>
    <scope>NUCLEOTIDE SEQUENCE [LARGE SCALE GENOMIC DNA]</scope>
</reference>
<evidence type="ECO:0000313" key="1">
    <source>
        <dbReference type="EMBL" id="RRT59430.1"/>
    </source>
</evidence>